<feature type="domain" description="FAD dependent oxidoreductase" evidence="10">
    <location>
        <begin position="5"/>
        <end position="328"/>
    </location>
</feature>
<organism evidence="11 12">
    <name type="scientific">Leeuwenhoekiella aequorea</name>
    <dbReference type="NCBI Taxonomy" id="283736"/>
    <lineage>
        <taxon>Bacteria</taxon>
        <taxon>Pseudomonadati</taxon>
        <taxon>Bacteroidota</taxon>
        <taxon>Flavobacteriia</taxon>
        <taxon>Flavobacteriales</taxon>
        <taxon>Flavobacteriaceae</taxon>
        <taxon>Leeuwenhoekiella</taxon>
    </lineage>
</organism>
<dbReference type="GO" id="GO:0005737">
    <property type="term" value="C:cytoplasm"/>
    <property type="evidence" value="ECO:0007669"/>
    <property type="project" value="TreeGrafter"/>
</dbReference>
<evidence type="ECO:0000256" key="1">
    <source>
        <dbReference type="ARBA" id="ARBA00022490"/>
    </source>
</evidence>
<evidence type="ECO:0000256" key="7">
    <source>
        <dbReference type="ARBA" id="ARBA00022827"/>
    </source>
</evidence>
<evidence type="ECO:0000256" key="2">
    <source>
        <dbReference type="ARBA" id="ARBA00022603"/>
    </source>
</evidence>
<keyword evidence="8" id="KW-0560">Oxidoreductase</keyword>
<dbReference type="SUPFAM" id="SSF54373">
    <property type="entry name" value="FAD-linked reductases, C-terminal domain"/>
    <property type="match status" value="1"/>
</dbReference>
<keyword evidence="6" id="KW-0819">tRNA processing</keyword>
<keyword evidence="1" id="KW-0963">Cytoplasm</keyword>
<dbReference type="InterPro" id="IPR036188">
    <property type="entry name" value="FAD/NAD-bd_sf"/>
</dbReference>
<keyword evidence="3" id="KW-0285">Flavoprotein</keyword>
<dbReference type="GO" id="GO:0032259">
    <property type="term" value="P:methylation"/>
    <property type="evidence" value="ECO:0007669"/>
    <property type="project" value="UniProtKB-KW"/>
</dbReference>
<evidence type="ECO:0000259" key="10">
    <source>
        <dbReference type="Pfam" id="PF01266"/>
    </source>
</evidence>
<evidence type="ECO:0000256" key="5">
    <source>
        <dbReference type="ARBA" id="ARBA00022691"/>
    </source>
</evidence>
<sequence>MKEVDYIIVGFGLAGMAFCDQLSRTKLKYVVIDEQRDAASRVAAGLINPVTLKRYTMPYKGEEQFDLASKYFQRLAASYDKETFEILPVLKIFSSIEDQNNWFEASDKPILRRFLNEKLVKNTSEYVEAPLQLGEVNESLRINIPQLLNAYIDSLKSKALYYSENFDHSAIAFNTDSTVTYKNFIAKRIVFAEGFGIKNNPFFNKLPLVGNKGEYLIIKAPNLNISEALKASFFVIPLGGDYYKVGATFNWKEKDTIPTTEARDELQSKLEKVITCAYTIEKQVAGMRPTTGDRRPLIGVHPKYPQLALLNGLGTRGTMMSPYLAQVLFDHLENGISLDDEVSILRFPKKLV</sequence>
<proteinExistence type="predicted"/>
<dbReference type="AlphaFoldDB" id="A0A4V1KQW3"/>
<dbReference type="Proteomes" id="UP000289238">
    <property type="component" value="Unassembled WGS sequence"/>
</dbReference>
<dbReference type="GO" id="GO:0008033">
    <property type="term" value="P:tRNA processing"/>
    <property type="evidence" value="ECO:0007669"/>
    <property type="project" value="UniProtKB-KW"/>
</dbReference>
<keyword evidence="2" id="KW-0489">Methyltransferase</keyword>
<keyword evidence="9" id="KW-0511">Multifunctional enzyme</keyword>
<evidence type="ECO:0000313" key="12">
    <source>
        <dbReference type="Proteomes" id="UP000289238"/>
    </source>
</evidence>
<keyword evidence="7" id="KW-0274">FAD</keyword>
<comment type="caution">
    <text evidence="11">The sequence shown here is derived from an EMBL/GenBank/DDBJ whole genome shotgun (WGS) entry which is preliminary data.</text>
</comment>
<dbReference type="GO" id="GO:0008168">
    <property type="term" value="F:methyltransferase activity"/>
    <property type="evidence" value="ECO:0007669"/>
    <property type="project" value="UniProtKB-KW"/>
</dbReference>
<dbReference type="SUPFAM" id="SSF51971">
    <property type="entry name" value="Nucleotide-binding domain"/>
    <property type="match status" value="1"/>
</dbReference>
<evidence type="ECO:0000313" key="11">
    <source>
        <dbReference type="EMBL" id="RXG22812.1"/>
    </source>
</evidence>
<dbReference type="EMBL" id="QOVM01000003">
    <property type="protein sequence ID" value="RXG22812.1"/>
    <property type="molecule type" value="Genomic_DNA"/>
</dbReference>
<protein>
    <submittedName>
        <fullName evidence="11">Glycine/D-amino acid oxidase-like deaminating enzyme</fullName>
    </submittedName>
</protein>
<reference evidence="11 12" key="1">
    <citation type="submission" date="2018-07" db="EMBL/GenBank/DDBJ databases">
        <title>Leeuwenhoekiella genomics.</title>
        <authorList>
            <person name="Tahon G."/>
            <person name="Willems A."/>
        </authorList>
    </citation>
    <scope>NUCLEOTIDE SEQUENCE [LARGE SCALE GENOMIC DNA]</scope>
    <source>
        <strain evidence="11 12">LMG 22550</strain>
    </source>
</reference>
<dbReference type="InterPro" id="IPR006076">
    <property type="entry name" value="FAD-dep_OxRdtase"/>
</dbReference>
<evidence type="ECO:0000256" key="3">
    <source>
        <dbReference type="ARBA" id="ARBA00022630"/>
    </source>
</evidence>
<dbReference type="PANTHER" id="PTHR13847:SF283">
    <property type="entry name" value="TRNA 5-METHYLAMINOMETHYL-2-THIOURIDINE BIOSYNTHESIS BIFUNCTIONAL PROTEIN MNMC"/>
    <property type="match status" value="1"/>
</dbReference>
<dbReference type="RefSeq" id="WP_128757760.1">
    <property type="nucleotide sequence ID" value="NZ_QOVM01000003.1"/>
</dbReference>
<dbReference type="OrthoDB" id="214253at2"/>
<name>A0A4V1KQW3_9FLAO</name>
<dbReference type="Pfam" id="PF01266">
    <property type="entry name" value="DAO"/>
    <property type="match status" value="1"/>
</dbReference>
<keyword evidence="5" id="KW-0949">S-adenosyl-L-methionine</keyword>
<evidence type="ECO:0000256" key="6">
    <source>
        <dbReference type="ARBA" id="ARBA00022694"/>
    </source>
</evidence>
<gene>
    <name evidence="11" type="ORF">DSM00_1916</name>
</gene>
<evidence type="ECO:0000256" key="4">
    <source>
        <dbReference type="ARBA" id="ARBA00022679"/>
    </source>
</evidence>
<accession>A0A4V1KQW3</accession>
<dbReference type="GO" id="GO:0016491">
    <property type="term" value="F:oxidoreductase activity"/>
    <property type="evidence" value="ECO:0007669"/>
    <property type="project" value="UniProtKB-KW"/>
</dbReference>
<evidence type="ECO:0000256" key="8">
    <source>
        <dbReference type="ARBA" id="ARBA00023002"/>
    </source>
</evidence>
<dbReference type="Gene3D" id="3.50.50.60">
    <property type="entry name" value="FAD/NAD(P)-binding domain"/>
    <property type="match status" value="1"/>
</dbReference>
<dbReference type="PANTHER" id="PTHR13847">
    <property type="entry name" value="SARCOSINE DEHYDROGENASE-RELATED"/>
    <property type="match status" value="1"/>
</dbReference>
<keyword evidence="12" id="KW-1185">Reference proteome</keyword>
<keyword evidence="4" id="KW-0808">Transferase</keyword>
<dbReference type="Gene3D" id="3.30.9.10">
    <property type="entry name" value="D-Amino Acid Oxidase, subunit A, domain 2"/>
    <property type="match status" value="1"/>
</dbReference>
<evidence type="ECO:0000256" key="9">
    <source>
        <dbReference type="ARBA" id="ARBA00023268"/>
    </source>
</evidence>